<proteinExistence type="predicted"/>
<comment type="caution">
    <text evidence="1">The sequence shown here is derived from an EMBL/GenBank/DDBJ whole genome shotgun (WGS) entry which is preliminary data.</text>
</comment>
<evidence type="ECO:0000313" key="1">
    <source>
        <dbReference type="EMBL" id="HJF07423.1"/>
    </source>
</evidence>
<evidence type="ECO:0000313" key="2">
    <source>
        <dbReference type="Proteomes" id="UP000718012"/>
    </source>
</evidence>
<dbReference type="InterPro" id="IPR039498">
    <property type="entry name" value="NTP_transf_5"/>
</dbReference>
<reference evidence="1" key="2">
    <citation type="submission" date="2021-09" db="EMBL/GenBank/DDBJ databases">
        <authorList>
            <person name="Gilroy R."/>
        </authorList>
    </citation>
    <scope>NUCLEOTIDE SEQUENCE</scope>
    <source>
        <strain evidence="1">CHK165-8395</strain>
    </source>
</reference>
<organism evidence="1 2">
    <name type="scientific">Phocaeicola coprocola</name>
    <dbReference type="NCBI Taxonomy" id="310298"/>
    <lineage>
        <taxon>Bacteria</taxon>
        <taxon>Pseudomonadati</taxon>
        <taxon>Bacteroidota</taxon>
        <taxon>Bacteroidia</taxon>
        <taxon>Bacteroidales</taxon>
        <taxon>Bacteroidaceae</taxon>
        <taxon>Phocaeicola</taxon>
    </lineage>
</organism>
<name>A0A921FD22_9BACT</name>
<sequence length="382" mass="44366">MNSNTRIKDALFFLIRQGLWGNKEDAEKYFPLSPEEWQALYIHSRRQAVQGIVYDGMLLLPKPLRPPHALILRWTVDVDQWERINRQHIQVLCALNRFFTTEPAIPFEVIKGLALSCYYPNPLHRVCGDIDLYFGSPEAVRQAAGKLEASGVYVKYGANDDASCLIGQVVIELHPELIELHSPFIRKSLREWEKNVFCTVAPAIRPVYQDTPISVPTPEAHHLLVSTHILKHLLNEGIGLRQLCDAAILLKGLAQETDKQELERLCHQFGIWKWSCLLYSFLVEHLGLDESYVPFRKHYNTETLMTEIWESGNFGFYDERKGERPEGKWKNKLYTSRQIARKAQLFFTYAPAETFWWPTLLTARRIKELVIKHENHTEKNTK</sequence>
<dbReference type="AlphaFoldDB" id="A0A921FD22"/>
<accession>A0A921FD22</accession>
<reference evidence="1" key="1">
    <citation type="journal article" date="2021" name="PeerJ">
        <title>Extensive microbial diversity within the chicken gut microbiome revealed by metagenomics and culture.</title>
        <authorList>
            <person name="Gilroy R."/>
            <person name="Ravi A."/>
            <person name="Getino M."/>
            <person name="Pursley I."/>
            <person name="Horton D.L."/>
            <person name="Alikhan N.F."/>
            <person name="Baker D."/>
            <person name="Gharbi K."/>
            <person name="Hall N."/>
            <person name="Watson M."/>
            <person name="Adriaenssens E.M."/>
            <person name="Foster-Nyarko E."/>
            <person name="Jarju S."/>
            <person name="Secka A."/>
            <person name="Antonio M."/>
            <person name="Oren A."/>
            <person name="Chaudhuri R.R."/>
            <person name="La Ragione R."/>
            <person name="Hildebrand F."/>
            <person name="Pallen M.J."/>
        </authorList>
    </citation>
    <scope>NUCLEOTIDE SEQUENCE</scope>
    <source>
        <strain evidence="1">CHK165-8395</strain>
    </source>
</reference>
<gene>
    <name evidence="1" type="ORF">K8U81_04415</name>
</gene>
<dbReference type="Proteomes" id="UP000718012">
    <property type="component" value="Unassembled WGS sequence"/>
</dbReference>
<protein>
    <submittedName>
        <fullName evidence="1">Nucleotidyltransferase family protein</fullName>
    </submittedName>
</protein>
<dbReference type="EMBL" id="DYXD01000100">
    <property type="protein sequence ID" value="HJF07423.1"/>
    <property type="molecule type" value="Genomic_DNA"/>
</dbReference>
<dbReference type="Pfam" id="PF14907">
    <property type="entry name" value="NTP_transf_5"/>
    <property type="match status" value="1"/>
</dbReference>